<evidence type="ECO:0000313" key="12">
    <source>
        <dbReference type="EMBL" id="TQV73924.1"/>
    </source>
</evidence>
<keyword evidence="9 11" id="KW-0472">Membrane</keyword>
<evidence type="ECO:0000256" key="8">
    <source>
        <dbReference type="ARBA" id="ARBA00022989"/>
    </source>
</evidence>
<proteinExistence type="inferred from homology"/>
<evidence type="ECO:0000256" key="4">
    <source>
        <dbReference type="ARBA" id="ARBA00022475"/>
    </source>
</evidence>
<evidence type="ECO:0000256" key="6">
    <source>
        <dbReference type="ARBA" id="ARBA00022519"/>
    </source>
</evidence>
<dbReference type="InterPro" id="IPR045584">
    <property type="entry name" value="Pilin-like"/>
</dbReference>
<dbReference type="SUPFAM" id="SSF54523">
    <property type="entry name" value="Pili subunits"/>
    <property type="match status" value="2"/>
</dbReference>
<dbReference type="NCBIfam" id="TIGR02532">
    <property type="entry name" value="IV_pilin_GFxxxE"/>
    <property type="match status" value="1"/>
</dbReference>
<dbReference type="Gene3D" id="3.10.610.10">
    <property type="entry name" value="GSPII I/J protein-like"/>
    <property type="match status" value="1"/>
</dbReference>
<keyword evidence="6" id="KW-0997">Cell inner membrane</keyword>
<keyword evidence="13" id="KW-1185">Reference proteome</keyword>
<evidence type="ECO:0000256" key="11">
    <source>
        <dbReference type="SAM" id="Phobius"/>
    </source>
</evidence>
<keyword evidence="4" id="KW-1003">Cell membrane</keyword>
<dbReference type="RefSeq" id="WP_142942631.1">
    <property type="nucleotide sequence ID" value="NZ_VIKR01000003.1"/>
</dbReference>
<evidence type="ECO:0000256" key="3">
    <source>
        <dbReference type="ARBA" id="ARBA00021539"/>
    </source>
</evidence>
<protein>
    <recommendedName>
        <fullName evidence="3">Type II secretion system protein J</fullName>
    </recommendedName>
</protein>
<dbReference type="AlphaFoldDB" id="A0A545T9P0"/>
<sequence length="239" mass="27147">MKAKRSKVAGFTLIEIMVAMAIMALIGVGALTLLNAATNSGNKIKTEGNRLNDVQRAFLFISNDMQQVTTRQVRDEFGDKLPSIKSDLQASTPFIRLTRLGRRNPAQLPRSNLEHLMYTVEDKTLIRSSYQYADGMSENYALKRPILKNVEDMKIKFYDGEEWQDYWPLTEDPEDNQFDALPLAIRMQLELTDYGVLERIYVVSDRREAREDDERGEGDQRGGGDSGGGDTRNGEETRQ</sequence>
<dbReference type="InterPro" id="IPR051621">
    <property type="entry name" value="T2SS_protein_J"/>
</dbReference>
<comment type="similarity">
    <text evidence="2">Belongs to the GSP J family.</text>
</comment>
<organism evidence="12 13">
    <name type="scientific">Aliikangiella marina</name>
    <dbReference type="NCBI Taxonomy" id="1712262"/>
    <lineage>
        <taxon>Bacteria</taxon>
        <taxon>Pseudomonadati</taxon>
        <taxon>Pseudomonadota</taxon>
        <taxon>Gammaproteobacteria</taxon>
        <taxon>Oceanospirillales</taxon>
        <taxon>Pleioneaceae</taxon>
        <taxon>Aliikangiella</taxon>
    </lineage>
</organism>
<dbReference type="PROSITE" id="PS00409">
    <property type="entry name" value="PROKAR_NTER_METHYL"/>
    <property type="match status" value="1"/>
</dbReference>
<dbReference type="GO" id="GO:0015628">
    <property type="term" value="P:protein secretion by the type II secretion system"/>
    <property type="evidence" value="ECO:0007669"/>
    <property type="project" value="InterPro"/>
</dbReference>
<dbReference type="PANTHER" id="PTHR39583:SF2">
    <property type="entry name" value="TYPE II SECRETION SYSTEM PROTEIN J"/>
    <property type="match status" value="1"/>
</dbReference>
<dbReference type="Pfam" id="PF11612">
    <property type="entry name" value="T2SSJ"/>
    <property type="match status" value="1"/>
</dbReference>
<dbReference type="NCBIfam" id="TIGR01711">
    <property type="entry name" value="gspJ"/>
    <property type="match status" value="1"/>
</dbReference>
<keyword evidence="8 11" id="KW-1133">Transmembrane helix</keyword>
<keyword evidence="5" id="KW-0488">Methylation</keyword>
<evidence type="ECO:0000256" key="2">
    <source>
        <dbReference type="ARBA" id="ARBA00011084"/>
    </source>
</evidence>
<name>A0A545T9P0_9GAMM</name>
<dbReference type="OrthoDB" id="9794345at2"/>
<dbReference type="PANTHER" id="PTHR39583">
    <property type="entry name" value="TYPE II SECRETION SYSTEM PROTEIN J-RELATED"/>
    <property type="match status" value="1"/>
</dbReference>
<feature type="transmembrane region" description="Helical" evidence="11">
    <location>
        <begin position="12"/>
        <end position="34"/>
    </location>
</feature>
<keyword evidence="7 11" id="KW-0812">Transmembrane</keyword>
<dbReference type="EMBL" id="VIKR01000003">
    <property type="protein sequence ID" value="TQV73924.1"/>
    <property type="molecule type" value="Genomic_DNA"/>
</dbReference>
<dbReference type="GO" id="GO:0005886">
    <property type="term" value="C:plasma membrane"/>
    <property type="evidence" value="ECO:0007669"/>
    <property type="project" value="UniProtKB-SubCell"/>
</dbReference>
<dbReference type="Gene3D" id="2.10.70.20">
    <property type="entry name" value="gspk-gspi-gspj complex like domains"/>
    <property type="match status" value="1"/>
</dbReference>
<feature type="compositionally biased region" description="Basic and acidic residues" evidence="10">
    <location>
        <begin position="206"/>
        <end position="222"/>
    </location>
</feature>
<evidence type="ECO:0000256" key="1">
    <source>
        <dbReference type="ARBA" id="ARBA00004377"/>
    </source>
</evidence>
<dbReference type="Proteomes" id="UP000317839">
    <property type="component" value="Unassembled WGS sequence"/>
</dbReference>
<gene>
    <name evidence="12" type="primary">gspJ</name>
    <name evidence="12" type="ORF">FLL45_13760</name>
</gene>
<dbReference type="InterPro" id="IPR012902">
    <property type="entry name" value="N_methyl_site"/>
</dbReference>
<feature type="region of interest" description="Disordered" evidence="10">
    <location>
        <begin position="206"/>
        <end position="239"/>
    </location>
</feature>
<accession>A0A545T9P0</accession>
<comment type="caution">
    <text evidence="12">The sequence shown here is derived from an EMBL/GenBank/DDBJ whole genome shotgun (WGS) entry which is preliminary data.</text>
</comment>
<dbReference type="InterPro" id="IPR010055">
    <property type="entry name" value="T2SS_protein-GspJ"/>
</dbReference>
<evidence type="ECO:0000313" key="13">
    <source>
        <dbReference type="Proteomes" id="UP000317839"/>
    </source>
</evidence>
<evidence type="ECO:0000256" key="7">
    <source>
        <dbReference type="ARBA" id="ARBA00022692"/>
    </source>
</evidence>
<dbReference type="GO" id="GO:0015627">
    <property type="term" value="C:type II protein secretion system complex"/>
    <property type="evidence" value="ECO:0007669"/>
    <property type="project" value="InterPro"/>
</dbReference>
<evidence type="ECO:0000256" key="5">
    <source>
        <dbReference type="ARBA" id="ARBA00022481"/>
    </source>
</evidence>
<comment type="subcellular location">
    <subcellularLocation>
        <location evidence="1">Cell inner membrane</location>
        <topology evidence="1">Single-pass membrane protein</topology>
    </subcellularLocation>
</comment>
<evidence type="ECO:0000256" key="9">
    <source>
        <dbReference type="ARBA" id="ARBA00023136"/>
    </source>
</evidence>
<evidence type="ECO:0000256" key="10">
    <source>
        <dbReference type="SAM" id="MobiDB-lite"/>
    </source>
</evidence>
<reference evidence="12 13" key="1">
    <citation type="submission" date="2019-06" db="EMBL/GenBank/DDBJ databases">
        <title>Draft genome of Aliikangiella marina GYP-15.</title>
        <authorList>
            <person name="Wang G."/>
        </authorList>
    </citation>
    <scope>NUCLEOTIDE SEQUENCE [LARGE SCALE GENOMIC DNA]</scope>
    <source>
        <strain evidence="12 13">GYP-15</strain>
    </source>
</reference>
<dbReference type="Pfam" id="PF07963">
    <property type="entry name" value="N_methyl"/>
    <property type="match status" value="1"/>
</dbReference>